<gene>
    <name evidence="2" type="ORF">LKD28_06960</name>
</gene>
<proteinExistence type="predicted"/>
<name>A0ABS8FNJ0_9FIRM</name>
<accession>A0ABS8FNJ0</accession>
<dbReference type="SUPFAM" id="SSF49879">
    <property type="entry name" value="SMAD/FHA domain"/>
    <property type="match status" value="1"/>
</dbReference>
<comment type="caution">
    <text evidence="2">The sequence shown here is derived from an EMBL/GenBank/DDBJ whole genome shotgun (WGS) entry which is preliminary data.</text>
</comment>
<dbReference type="InterPro" id="IPR000253">
    <property type="entry name" value="FHA_dom"/>
</dbReference>
<protein>
    <submittedName>
        <fullName evidence="2">FHA domain-containing protein</fullName>
    </submittedName>
</protein>
<sequence length="109" mass="12264">MGQLGGARPIPHFVRKSTGEIINITKPEFIIGKSKTKADYAIENNSAISREHCIVIQRDGVNYIKDNNSTNHTYVNGVELQPGKEVLLKHKTEVRLGDEEFTFLLRKGE</sequence>
<reference evidence="2 3" key="1">
    <citation type="submission" date="2021-10" db="EMBL/GenBank/DDBJ databases">
        <title>Anaerobic single-cell dispensing facilitates the cultivation of human gut bacteria.</title>
        <authorList>
            <person name="Afrizal A."/>
        </authorList>
    </citation>
    <scope>NUCLEOTIDE SEQUENCE [LARGE SCALE GENOMIC DNA]</scope>
    <source>
        <strain evidence="2 3">CLA-AA-H212</strain>
    </source>
</reference>
<dbReference type="PROSITE" id="PS50006">
    <property type="entry name" value="FHA_DOMAIN"/>
    <property type="match status" value="1"/>
</dbReference>
<dbReference type="EMBL" id="JAJEQT010000004">
    <property type="protein sequence ID" value="MCC2218771.1"/>
    <property type="molecule type" value="Genomic_DNA"/>
</dbReference>
<dbReference type="Proteomes" id="UP001198495">
    <property type="component" value="Unassembled WGS sequence"/>
</dbReference>
<dbReference type="CDD" id="cd00060">
    <property type="entry name" value="FHA"/>
    <property type="match status" value="1"/>
</dbReference>
<dbReference type="Pfam" id="PF00498">
    <property type="entry name" value="FHA"/>
    <property type="match status" value="1"/>
</dbReference>
<dbReference type="InterPro" id="IPR008984">
    <property type="entry name" value="SMAD_FHA_dom_sf"/>
</dbReference>
<evidence type="ECO:0000313" key="3">
    <source>
        <dbReference type="Proteomes" id="UP001198495"/>
    </source>
</evidence>
<organism evidence="2 3">
    <name type="scientific">Coprococcus hominis</name>
    <name type="common">ex Arizal et al. 2022</name>
    <dbReference type="NCBI Taxonomy" id="2881262"/>
    <lineage>
        <taxon>Bacteria</taxon>
        <taxon>Bacillati</taxon>
        <taxon>Bacillota</taxon>
        <taxon>Clostridia</taxon>
        <taxon>Lachnospirales</taxon>
        <taxon>Lachnospiraceae</taxon>
        <taxon>Coprococcus</taxon>
    </lineage>
</organism>
<evidence type="ECO:0000259" key="1">
    <source>
        <dbReference type="PROSITE" id="PS50006"/>
    </source>
</evidence>
<feature type="domain" description="FHA" evidence="1">
    <location>
        <begin position="29"/>
        <end position="80"/>
    </location>
</feature>
<keyword evidence="3" id="KW-1185">Reference proteome</keyword>
<dbReference type="Gene3D" id="2.60.200.20">
    <property type="match status" value="1"/>
</dbReference>
<dbReference type="SMART" id="SM00240">
    <property type="entry name" value="FHA"/>
    <property type="match status" value="1"/>
</dbReference>
<evidence type="ECO:0000313" key="2">
    <source>
        <dbReference type="EMBL" id="MCC2218771.1"/>
    </source>
</evidence>